<sequence length="44" mass="4645">MRGLTGAGFLHPYKARILLTVLLAAGASWEEITETFARAGAGQV</sequence>
<dbReference type="Gene3D" id="3.40.50.40">
    <property type="match status" value="1"/>
</dbReference>
<gene>
    <name evidence="1" type="ORF">Plo01_44830</name>
</gene>
<accession>A0A8J3RQZ4</accession>
<name>A0A8J3RQZ4_9ACTN</name>
<evidence type="ECO:0000313" key="1">
    <source>
        <dbReference type="EMBL" id="GIH78054.1"/>
    </source>
</evidence>
<dbReference type="EMBL" id="BOOH01000037">
    <property type="protein sequence ID" value="GIH78054.1"/>
    <property type="molecule type" value="Genomic_DNA"/>
</dbReference>
<proteinExistence type="predicted"/>
<comment type="caution">
    <text evidence="1">The sequence shown here is derived from an EMBL/GenBank/DDBJ whole genome shotgun (WGS) entry which is preliminary data.</text>
</comment>
<dbReference type="InterPro" id="IPR027473">
    <property type="entry name" value="L-asparaginase_C"/>
</dbReference>
<reference evidence="1 2" key="1">
    <citation type="submission" date="2021-01" db="EMBL/GenBank/DDBJ databases">
        <title>Whole genome shotgun sequence of Planobispora longispora NBRC 13918.</title>
        <authorList>
            <person name="Komaki H."/>
            <person name="Tamura T."/>
        </authorList>
    </citation>
    <scope>NUCLEOTIDE SEQUENCE [LARGE SCALE GENOMIC DNA]</scope>
    <source>
        <strain evidence="1 2">NBRC 13918</strain>
    </source>
</reference>
<protein>
    <submittedName>
        <fullName evidence="1">Uncharacterized protein</fullName>
    </submittedName>
</protein>
<dbReference type="SUPFAM" id="SSF53774">
    <property type="entry name" value="Glutaminase/Asparaginase"/>
    <property type="match status" value="1"/>
</dbReference>
<keyword evidence="2" id="KW-1185">Reference proteome</keyword>
<dbReference type="RefSeq" id="WP_275415411.1">
    <property type="nucleotide sequence ID" value="NZ_BOOH01000037.1"/>
</dbReference>
<dbReference type="Proteomes" id="UP000616724">
    <property type="component" value="Unassembled WGS sequence"/>
</dbReference>
<dbReference type="InterPro" id="IPR036152">
    <property type="entry name" value="Asp/glu_Ase-like_sf"/>
</dbReference>
<evidence type="ECO:0000313" key="2">
    <source>
        <dbReference type="Proteomes" id="UP000616724"/>
    </source>
</evidence>
<dbReference type="AlphaFoldDB" id="A0A8J3RQZ4"/>
<organism evidence="1 2">
    <name type="scientific">Planobispora longispora</name>
    <dbReference type="NCBI Taxonomy" id="28887"/>
    <lineage>
        <taxon>Bacteria</taxon>
        <taxon>Bacillati</taxon>
        <taxon>Actinomycetota</taxon>
        <taxon>Actinomycetes</taxon>
        <taxon>Streptosporangiales</taxon>
        <taxon>Streptosporangiaceae</taxon>
        <taxon>Planobispora</taxon>
    </lineage>
</organism>